<evidence type="ECO:0000313" key="2">
    <source>
        <dbReference type="Proteomes" id="UP000015105"/>
    </source>
</evidence>
<name>A0A453GDU5_AEGTS</name>
<sequence>NIRCLVLMDKSFGGTHEITLKKDEFLCLNLLVVDCSAITKIVFNSGSTPRLEKIVWSSSTTLSGIDKLPRLKELEFKGDKVPDYVLEAALYAD</sequence>
<proteinExistence type="predicted"/>
<organism evidence="1 2">
    <name type="scientific">Aegilops tauschii subsp. strangulata</name>
    <name type="common">Goatgrass</name>
    <dbReference type="NCBI Taxonomy" id="200361"/>
    <lineage>
        <taxon>Eukaryota</taxon>
        <taxon>Viridiplantae</taxon>
        <taxon>Streptophyta</taxon>
        <taxon>Embryophyta</taxon>
        <taxon>Tracheophyta</taxon>
        <taxon>Spermatophyta</taxon>
        <taxon>Magnoliopsida</taxon>
        <taxon>Liliopsida</taxon>
        <taxon>Poales</taxon>
        <taxon>Poaceae</taxon>
        <taxon>BOP clade</taxon>
        <taxon>Pooideae</taxon>
        <taxon>Triticodae</taxon>
        <taxon>Triticeae</taxon>
        <taxon>Triticinae</taxon>
        <taxon>Aegilops</taxon>
    </lineage>
</organism>
<keyword evidence="2" id="KW-1185">Reference proteome</keyword>
<accession>A0A453GDU5</accession>
<evidence type="ECO:0000313" key="1">
    <source>
        <dbReference type="EnsemblPlants" id="AET3Gv20973900.6"/>
    </source>
</evidence>
<dbReference type="AlphaFoldDB" id="A0A453GDU5"/>
<protein>
    <recommendedName>
        <fullName evidence="3">FBD domain-containing protein</fullName>
    </recommendedName>
</protein>
<dbReference type="EnsemblPlants" id="AET3Gv20973900.6">
    <property type="protein sequence ID" value="AET3Gv20973900.6"/>
    <property type="gene ID" value="AET3Gv20973900"/>
</dbReference>
<reference evidence="2" key="2">
    <citation type="journal article" date="2017" name="Nat. Plants">
        <title>The Aegilops tauschii genome reveals multiple impacts of transposons.</title>
        <authorList>
            <person name="Zhao G."/>
            <person name="Zou C."/>
            <person name="Li K."/>
            <person name="Wang K."/>
            <person name="Li T."/>
            <person name="Gao L."/>
            <person name="Zhang X."/>
            <person name="Wang H."/>
            <person name="Yang Z."/>
            <person name="Liu X."/>
            <person name="Jiang W."/>
            <person name="Mao L."/>
            <person name="Kong X."/>
            <person name="Jiao Y."/>
            <person name="Jia J."/>
        </authorList>
    </citation>
    <scope>NUCLEOTIDE SEQUENCE [LARGE SCALE GENOMIC DNA]</scope>
    <source>
        <strain evidence="2">cv. AL8/78</strain>
    </source>
</reference>
<dbReference type="Gramene" id="AET3Gv20973900.6">
    <property type="protein sequence ID" value="AET3Gv20973900.6"/>
    <property type="gene ID" value="AET3Gv20973900"/>
</dbReference>
<reference evidence="1" key="5">
    <citation type="journal article" date="2021" name="G3 (Bethesda)">
        <title>Aegilops tauschii genome assembly Aet v5.0 features greater sequence contiguity and improved annotation.</title>
        <authorList>
            <person name="Wang L."/>
            <person name="Zhu T."/>
            <person name="Rodriguez J.C."/>
            <person name="Deal K.R."/>
            <person name="Dubcovsky J."/>
            <person name="McGuire P.E."/>
            <person name="Lux T."/>
            <person name="Spannagl M."/>
            <person name="Mayer K.F.X."/>
            <person name="Baldrich P."/>
            <person name="Meyers B.C."/>
            <person name="Huo N."/>
            <person name="Gu Y.Q."/>
            <person name="Zhou H."/>
            <person name="Devos K.M."/>
            <person name="Bennetzen J.L."/>
            <person name="Unver T."/>
            <person name="Budak H."/>
            <person name="Gulick P.J."/>
            <person name="Galiba G."/>
            <person name="Kalapos B."/>
            <person name="Nelson D.R."/>
            <person name="Li P."/>
            <person name="You F.M."/>
            <person name="Luo M.C."/>
            <person name="Dvorak J."/>
        </authorList>
    </citation>
    <scope>NUCLEOTIDE SEQUENCE [LARGE SCALE GENOMIC DNA]</scope>
    <source>
        <strain evidence="1">cv. AL8/78</strain>
    </source>
</reference>
<reference evidence="1" key="4">
    <citation type="submission" date="2019-03" db="UniProtKB">
        <authorList>
            <consortium name="EnsemblPlants"/>
        </authorList>
    </citation>
    <scope>IDENTIFICATION</scope>
</reference>
<dbReference type="Proteomes" id="UP000015105">
    <property type="component" value="Chromosome 3D"/>
</dbReference>
<reference evidence="2" key="1">
    <citation type="journal article" date="2014" name="Science">
        <title>Ancient hybridizations among the ancestral genomes of bread wheat.</title>
        <authorList>
            <consortium name="International Wheat Genome Sequencing Consortium,"/>
            <person name="Marcussen T."/>
            <person name="Sandve S.R."/>
            <person name="Heier L."/>
            <person name="Spannagl M."/>
            <person name="Pfeifer M."/>
            <person name="Jakobsen K.S."/>
            <person name="Wulff B.B."/>
            <person name="Steuernagel B."/>
            <person name="Mayer K.F."/>
            <person name="Olsen O.A."/>
        </authorList>
    </citation>
    <scope>NUCLEOTIDE SEQUENCE [LARGE SCALE GENOMIC DNA]</scope>
    <source>
        <strain evidence="2">cv. AL8/78</strain>
    </source>
</reference>
<reference evidence="1" key="3">
    <citation type="journal article" date="2017" name="Nature">
        <title>Genome sequence of the progenitor of the wheat D genome Aegilops tauschii.</title>
        <authorList>
            <person name="Luo M.C."/>
            <person name="Gu Y.Q."/>
            <person name="Puiu D."/>
            <person name="Wang H."/>
            <person name="Twardziok S.O."/>
            <person name="Deal K.R."/>
            <person name="Huo N."/>
            <person name="Zhu T."/>
            <person name="Wang L."/>
            <person name="Wang Y."/>
            <person name="McGuire P.E."/>
            <person name="Liu S."/>
            <person name="Long H."/>
            <person name="Ramasamy R.K."/>
            <person name="Rodriguez J.C."/>
            <person name="Van S.L."/>
            <person name="Yuan L."/>
            <person name="Wang Z."/>
            <person name="Xia Z."/>
            <person name="Xiao L."/>
            <person name="Anderson O.D."/>
            <person name="Ouyang S."/>
            <person name="Liang Y."/>
            <person name="Zimin A.V."/>
            <person name="Pertea G."/>
            <person name="Qi P."/>
            <person name="Bennetzen J.L."/>
            <person name="Dai X."/>
            <person name="Dawson M.W."/>
            <person name="Muller H.G."/>
            <person name="Kugler K."/>
            <person name="Rivarola-Duarte L."/>
            <person name="Spannagl M."/>
            <person name="Mayer K.F.X."/>
            <person name="Lu F.H."/>
            <person name="Bevan M.W."/>
            <person name="Leroy P."/>
            <person name="Li P."/>
            <person name="You F.M."/>
            <person name="Sun Q."/>
            <person name="Liu Z."/>
            <person name="Lyons E."/>
            <person name="Wicker T."/>
            <person name="Salzberg S.L."/>
            <person name="Devos K.M."/>
            <person name="Dvorak J."/>
        </authorList>
    </citation>
    <scope>NUCLEOTIDE SEQUENCE [LARGE SCALE GENOMIC DNA]</scope>
    <source>
        <strain evidence="1">cv. AL8/78</strain>
    </source>
</reference>
<evidence type="ECO:0008006" key="3">
    <source>
        <dbReference type="Google" id="ProtNLM"/>
    </source>
</evidence>